<reference evidence="2" key="1">
    <citation type="journal article" date="2020" name="Stud. Mycol.">
        <title>101 Dothideomycetes genomes: a test case for predicting lifestyles and emergence of pathogens.</title>
        <authorList>
            <person name="Haridas S."/>
            <person name="Albert R."/>
            <person name="Binder M."/>
            <person name="Bloem J."/>
            <person name="Labutti K."/>
            <person name="Salamov A."/>
            <person name="Andreopoulos B."/>
            <person name="Baker S."/>
            <person name="Barry K."/>
            <person name="Bills G."/>
            <person name="Bluhm B."/>
            <person name="Cannon C."/>
            <person name="Castanera R."/>
            <person name="Culley D."/>
            <person name="Daum C."/>
            <person name="Ezra D."/>
            <person name="Gonzalez J."/>
            <person name="Henrissat B."/>
            <person name="Kuo A."/>
            <person name="Liang C."/>
            <person name="Lipzen A."/>
            <person name="Lutzoni F."/>
            <person name="Magnuson J."/>
            <person name="Mondo S."/>
            <person name="Nolan M."/>
            <person name="Ohm R."/>
            <person name="Pangilinan J."/>
            <person name="Park H.-J."/>
            <person name="Ramirez L."/>
            <person name="Alfaro M."/>
            <person name="Sun H."/>
            <person name="Tritt A."/>
            <person name="Yoshinaga Y."/>
            <person name="Zwiers L.-H."/>
            <person name="Turgeon B."/>
            <person name="Goodwin S."/>
            <person name="Spatafora J."/>
            <person name="Crous P."/>
            <person name="Grigoriev I."/>
        </authorList>
    </citation>
    <scope>NUCLEOTIDE SEQUENCE</scope>
    <source>
        <strain evidence="2">CBS 119687</strain>
    </source>
</reference>
<proteinExistence type="predicted"/>
<feature type="region of interest" description="Disordered" evidence="1">
    <location>
        <begin position="1"/>
        <end position="28"/>
    </location>
</feature>
<dbReference type="RefSeq" id="XP_033523534.1">
    <property type="nucleotide sequence ID" value="XM_033663824.1"/>
</dbReference>
<dbReference type="EMBL" id="ML977507">
    <property type="protein sequence ID" value="KAF2129145.1"/>
    <property type="molecule type" value="Genomic_DNA"/>
</dbReference>
<gene>
    <name evidence="2" type="ORF">P153DRAFT_292206</name>
</gene>
<dbReference type="Proteomes" id="UP000799771">
    <property type="component" value="Unassembled WGS sequence"/>
</dbReference>
<dbReference type="GeneID" id="54404256"/>
<keyword evidence="3" id="KW-1185">Reference proteome</keyword>
<evidence type="ECO:0000256" key="1">
    <source>
        <dbReference type="SAM" id="MobiDB-lite"/>
    </source>
</evidence>
<name>A0A6A6ADE6_9PLEO</name>
<accession>A0A6A6ADE6</accession>
<sequence length="397" mass="43491">MPCVSGYTRPRGRSPRRDYLQGDAAPPSDFEAHSIRTFELPESLDSQTLVAETTTGPLVEEISAPSWSLEDFNQFLPGLSCEDGQPDVHDDALDGLLDSYHFEALGPPLQMDYLADGVEATRRGSGEFSINAGHQTQNNEYIQSIFQKADGNLRLSQLNFNLCQQLARQKHGSTSFPDPEYILPAYETPSEPATPDTFGDMLHSMEEYIGTLQSLDGQGIPLRAPYNHAVSTSGSKHGNPNAANLMCMLNLGSCYFRIVDLVNILFLQLLDRLCNGPTRPSPAGSSIQMAIGLPQLQLAGFAIQQVGLQIKILIQTVQHQFERIEKLLGLSAELCVSGREDAHTGCVVDERWSAVFLELGCALGPDSDLSGKRFEGIRLLRASIARTQQLCTADNFC</sequence>
<evidence type="ECO:0000313" key="2">
    <source>
        <dbReference type="EMBL" id="KAF2129145.1"/>
    </source>
</evidence>
<protein>
    <recommendedName>
        <fullName evidence="4">Aflatoxin regulatory protein domain-containing protein</fullName>
    </recommendedName>
</protein>
<evidence type="ECO:0000313" key="3">
    <source>
        <dbReference type="Proteomes" id="UP000799771"/>
    </source>
</evidence>
<dbReference type="AlphaFoldDB" id="A0A6A6ADE6"/>
<dbReference type="OrthoDB" id="3682316at2759"/>
<evidence type="ECO:0008006" key="4">
    <source>
        <dbReference type="Google" id="ProtNLM"/>
    </source>
</evidence>
<organism evidence="2 3">
    <name type="scientific">Dothidotthia symphoricarpi CBS 119687</name>
    <dbReference type="NCBI Taxonomy" id="1392245"/>
    <lineage>
        <taxon>Eukaryota</taxon>
        <taxon>Fungi</taxon>
        <taxon>Dikarya</taxon>
        <taxon>Ascomycota</taxon>
        <taxon>Pezizomycotina</taxon>
        <taxon>Dothideomycetes</taxon>
        <taxon>Pleosporomycetidae</taxon>
        <taxon>Pleosporales</taxon>
        <taxon>Dothidotthiaceae</taxon>
        <taxon>Dothidotthia</taxon>
    </lineage>
</organism>